<evidence type="ECO:0000256" key="3">
    <source>
        <dbReference type="ARBA" id="ARBA00022833"/>
    </source>
</evidence>
<dbReference type="GeneID" id="9591763"/>
<dbReference type="PROSITE" id="PS01360">
    <property type="entry name" value="ZF_MYND_1"/>
    <property type="match status" value="1"/>
</dbReference>
<reference evidence="6 7" key="1">
    <citation type="journal article" date="2010" name="Nat. Biotechnol.">
        <title>Genome sequence of the model mushroom Schizophyllum commune.</title>
        <authorList>
            <person name="Ohm R.A."/>
            <person name="de Jong J.F."/>
            <person name="Lugones L.G."/>
            <person name="Aerts A."/>
            <person name="Kothe E."/>
            <person name="Stajich J.E."/>
            <person name="de Vries R.P."/>
            <person name="Record E."/>
            <person name="Levasseur A."/>
            <person name="Baker S.E."/>
            <person name="Bartholomew K.A."/>
            <person name="Coutinho P.M."/>
            <person name="Erdmann S."/>
            <person name="Fowler T.J."/>
            <person name="Gathman A.C."/>
            <person name="Lombard V."/>
            <person name="Henrissat B."/>
            <person name="Knabe N."/>
            <person name="Kuees U."/>
            <person name="Lilly W.W."/>
            <person name="Lindquist E."/>
            <person name="Lucas S."/>
            <person name="Magnuson J.K."/>
            <person name="Piumi F."/>
            <person name="Raudaskoski M."/>
            <person name="Salamov A."/>
            <person name="Schmutz J."/>
            <person name="Schwarze F.W.M.R."/>
            <person name="vanKuyk P.A."/>
            <person name="Horton J.S."/>
            <person name="Grigoriev I.V."/>
            <person name="Woesten H.A.B."/>
        </authorList>
    </citation>
    <scope>NUCLEOTIDE SEQUENCE [LARGE SCALE GENOMIC DNA]</scope>
    <source>
        <strain evidence="7">H4-8 / FGSC 9210</strain>
    </source>
</reference>
<feature type="domain" description="MYND-type" evidence="5">
    <location>
        <begin position="238"/>
        <end position="276"/>
    </location>
</feature>
<evidence type="ECO:0000313" key="7">
    <source>
        <dbReference type="Proteomes" id="UP000007431"/>
    </source>
</evidence>
<keyword evidence="2 4" id="KW-0863">Zinc-finger</keyword>
<dbReference type="InterPro" id="IPR002893">
    <property type="entry name" value="Znf_MYND"/>
</dbReference>
<gene>
    <name evidence="6" type="ORF">SCHCODRAFT_17275</name>
</gene>
<dbReference type="VEuPathDB" id="FungiDB:SCHCODRAFT_02552630"/>
<dbReference type="Gene3D" id="6.10.140.2220">
    <property type="match status" value="1"/>
</dbReference>
<evidence type="ECO:0000256" key="4">
    <source>
        <dbReference type="PROSITE-ProRule" id="PRU00134"/>
    </source>
</evidence>
<dbReference type="HOGENOM" id="CLU_086444_0_0_1"/>
<evidence type="ECO:0000256" key="1">
    <source>
        <dbReference type="ARBA" id="ARBA00022723"/>
    </source>
</evidence>
<sequence length="281" mass="32118">MASTQSKTDLHEETIRFVDLLAKNARLEDRLPADTDFSPEEMKTLQDQLHSLEAYPKKDQSLFFLALSARHIPALVSAIRTTSRETQNKALSSYIQLLSLLPDTHVNPYLRKYIQSPEFAAGGFPNLVASAFVDGIEWLPPSGPGHVCSIIMLMLQWCDTDLGDDKHACIDKGVRDALREKCRALIDDEHWDEWDQYNQIEVQRLQGMLGPIEHMPMGYYLQSSKDYLANKIPGLEECNVCMEDDVPLQCSRCKSVRYCGKACQKKDWKKGHKLRCYEMVF</sequence>
<dbReference type="eggNOG" id="ENOG502SJJJ">
    <property type="taxonomic scope" value="Eukaryota"/>
</dbReference>
<accession>D8QF98</accession>
<evidence type="ECO:0000256" key="2">
    <source>
        <dbReference type="ARBA" id="ARBA00022771"/>
    </source>
</evidence>
<keyword evidence="1" id="KW-0479">Metal-binding</keyword>
<dbReference type="EMBL" id="GL377311">
    <property type="protein sequence ID" value="EFI93089.1"/>
    <property type="molecule type" value="Genomic_DNA"/>
</dbReference>
<keyword evidence="7" id="KW-1185">Reference proteome</keyword>
<organism evidence="7">
    <name type="scientific">Schizophyllum commune (strain H4-8 / FGSC 9210)</name>
    <name type="common">Split gill fungus</name>
    <dbReference type="NCBI Taxonomy" id="578458"/>
    <lineage>
        <taxon>Eukaryota</taxon>
        <taxon>Fungi</taxon>
        <taxon>Dikarya</taxon>
        <taxon>Basidiomycota</taxon>
        <taxon>Agaricomycotina</taxon>
        <taxon>Agaricomycetes</taxon>
        <taxon>Agaricomycetidae</taxon>
        <taxon>Agaricales</taxon>
        <taxon>Schizophyllaceae</taxon>
        <taxon>Schizophyllum</taxon>
    </lineage>
</organism>
<dbReference type="SUPFAM" id="SSF144232">
    <property type="entry name" value="HIT/MYND zinc finger-like"/>
    <property type="match status" value="1"/>
</dbReference>
<evidence type="ECO:0000313" key="6">
    <source>
        <dbReference type="EMBL" id="EFI93089.1"/>
    </source>
</evidence>
<dbReference type="OrthoDB" id="341421at2759"/>
<dbReference type="RefSeq" id="XP_003027992.1">
    <property type="nucleotide sequence ID" value="XM_003027946.1"/>
</dbReference>
<dbReference type="PROSITE" id="PS50865">
    <property type="entry name" value="ZF_MYND_2"/>
    <property type="match status" value="1"/>
</dbReference>
<name>D8QF98_SCHCM</name>
<keyword evidence="3" id="KW-0862">Zinc</keyword>
<dbReference type="Pfam" id="PF01753">
    <property type="entry name" value="zf-MYND"/>
    <property type="match status" value="1"/>
</dbReference>
<dbReference type="AlphaFoldDB" id="D8QF98"/>
<proteinExistence type="predicted"/>
<dbReference type="InParanoid" id="D8QF98"/>
<dbReference type="Proteomes" id="UP000007431">
    <property type="component" value="Unassembled WGS sequence"/>
</dbReference>
<evidence type="ECO:0000259" key="5">
    <source>
        <dbReference type="PROSITE" id="PS50865"/>
    </source>
</evidence>
<dbReference type="KEGG" id="scm:SCHCO_02552630"/>
<dbReference type="GO" id="GO:0008270">
    <property type="term" value="F:zinc ion binding"/>
    <property type="evidence" value="ECO:0007669"/>
    <property type="project" value="UniProtKB-KW"/>
</dbReference>
<protein>
    <recommendedName>
        <fullName evidence="5">MYND-type domain-containing protein</fullName>
    </recommendedName>
</protein>